<comment type="caution">
    <text evidence="1">The sequence shown here is derived from an EMBL/GenBank/DDBJ whole genome shotgun (WGS) entry which is preliminary data.</text>
</comment>
<gene>
    <name evidence="1" type="ORF">BS47DRAFT_1350987</name>
</gene>
<keyword evidence="2" id="KW-1185">Reference proteome</keyword>
<reference evidence="1" key="1">
    <citation type="journal article" date="2020" name="Nat. Commun.">
        <title>Large-scale genome sequencing of mycorrhizal fungi provides insights into the early evolution of symbiotic traits.</title>
        <authorList>
            <person name="Miyauchi S."/>
            <person name="Kiss E."/>
            <person name="Kuo A."/>
            <person name="Drula E."/>
            <person name="Kohler A."/>
            <person name="Sanchez-Garcia M."/>
            <person name="Morin E."/>
            <person name="Andreopoulos B."/>
            <person name="Barry K.W."/>
            <person name="Bonito G."/>
            <person name="Buee M."/>
            <person name="Carver A."/>
            <person name="Chen C."/>
            <person name="Cichocki N."/>
            <person name="Clum A."/>
            <person name="Culley D."/>
            <person name="Crous P.W."/>
            <person name="Fauchery L."/>
            <person name="Girlanda M."/>
            <person name="Hayes R.D."/>
            <person name="Keri Z."/>
            <person name="LaButti K."/>
            <person name="Lipzen A."/>
            <person name="Lombard V."/>
            <person name="Magnuson J."/>
            <person name="Maillard F."/>
            <person name="Murat C."/>
            <person name="Nolan M."/>
            <person name="Ohm R.A."/>
            <person name="Pangilinan J."/>
            <person name="Pereira M.F."/>
            <person name="Perotto S."/>
            <person name="Peter M."/>
            <person name="Pfister S."/>
            <person name="Riley R."/>
            <person name="Sitrit Y."/>
            <person name="Stielow J.B."/>
            <person name="Szollosi G."/>
            <person name="Zifcakova L."/>
            <person name="Stursova M."/>
            <person name="Spatafora J.W."/>
            <person name="Tedersoo L."/>
            <person name="Vaario L.M."/>
            <person name="Yamada A."/>
            <person name="Yan M."/>
            <person name="Wang P."/>
            <person name="Xu J."/>
            <person name="Bruns T."/>
            <person name="Baldrian P."/>
            <person name="Vilgalys R."/>
            <person name="Dunand C."/>
            <person name="Henrissat B."/>
            <person name="Grigoriev I.V."/>
            <person name="Hibbett D."/>
            <person name="Nagy L.G."/>
            <person name="Martin F.M."/>
        </authorList>
    </citation>
    <scope>NUCLEOTIDE SEQUENCE</scope>
    <source>
        <strain evidence="1">UP504</strain>
    </source>
</reference>
<accession>A0A9P6ALE4</accession>
<organism evidence="1 2">
    <name type="scientific">Hydnum rufescens UP504</name>
    <dbReference type="NCBI Taxonomy" id="1448309"/>
    <lineage>
        <taxon>Eukaryota</taxon>
        <taxon>Fungi</taxon>
        <taxon>Dikarya</taxon>
        <taxon>Basidiomycota</taxon>
        <taxon>Agaricomycotina</taxon>
        <taxon>Agaricomycetes</taxon>
        <taxon>Cantharellales</taxon>
        <taxon>Hydnaceae</taxon>
        <taxon>Hydnum</taxon>
    </lineage>
</organism>
<name>A0A9P6ALE4_9AGAM</name>
<dbReference type="AlphaFoldDB" id="A0A9P6ALE4"/>
<evidence type="ECO:0000313" key="1">
    <source>
        <dbReference type="EMBL" id="KAF9507928.1"/>
    </source>
</evidence>
<evidence type="ECO:0000313" key="2">
    <source>
        <dbReference type="Proteomes" id="UP000886523"/>
    </source>
</evidence>
<dbReference type="EMBL" id="MU129069">
    <property type="protein sequence ID" value="KAF9507928.1"/>
    <property type="molecule type" value="Genomic_DNA"/>
</dbReference>
<sequence length="60" mass="6706">MQLYDIFDPNGYNNVFAFAYPLEPVLVDATRKEDCKGSPTDGYAASPDLQPTIYTCNIKL</sequence>
<protein>
    <submittedName>
        <fullName evidence="1">Uncharacterized protein</fullName>
    </submittedName>
</protein>
<proteinExistence type="predicted"/>
<dbReference type="Proteomes" id="UP000886523">
    <property type="component" value="Unassembled WGS sequence"/>
</dbReference>